<accession>A0A3S4IN12</accession>
<dbReference type="Gene3D" id="3.40.50.300">
    <property type="entry name" value="P-loop containing nucleotide triphosphate hydrolases"/>
    <property type="match status" value="1"/>
</dbReference>
<evidence type="ECO:0000313" key="3">
    <source>
        <dbReference type="Proteomes" id="UP000274122"/>
    </source>
</evidence>
<dbReference type="KEGG" id="clap:NCTC11466_02136"/>
<dbReference type="Proteomes" id="UP000274122">
    <property type="component" value="Chromosome"/>
</dbReference>
<dbReference type="PANTHER" id="PTHR22674:SF6">
    <property type="entry name" value="NTPASE KAP FAMILY P-LOOP DOMAIN-CONTAINING PROTEIN 1"/>
    <property type="match status" value="1"/>
</dbReference>
<name>A0A3S4IN12_9ENTR</name>
<organism evidence="2 3">
    <name type="scientific">Cedecea lapagei</name>
    <dbReference type="NCBI Taxonomy" id="158823"/>
    <lineage>
        <taxon>Bacteria</taxon>
        <taxon>Pseudomonadati</taxon>
        <taxon>Pseudomonadota</taxon>
        <taxon>Gammaproteobacteria</taxon>
        <taxon>Enterobacterales</taxon>
        <taxon>Enterobacteriaceae</taxon>
        <taxon>Cedecea</taxon>
    </lineage>
</organism>
<dbReference type="RefSeq" id="WP_126358415.1">
    <property type="nucleotide sequence ID" value="NZ_LR134201.1"/>
</dbReference>
<gene>
    <name evidence="2" type="ORF">NCTC11466_02136</name>
</gene>
<dbReference type="InterPro" id="IPR027417">
    <property type="entry name" value="P-loop_NTPase"/>
</dbReference>
<dbReference type="InterPro" id="IPR011646">
    <property type="entry name" value="KAP_P-loop"/>
</dbReference>
<evidence type="ECO:0000259" key="1">
    <source>
        <dbReference type="Pfam" id="PF07693"/>
    </source>
</evidence>
<dbReference type="InterPro" id="IPR052754">
    <property type="entry name" value="NTPase_KAP_P-loop"/>
</dbReference>
<sequence>MMLSPEEKQKRQHPDRAVCHKDEDRYGFTHIATQLALAIQGIGREGSAVIGIEGAWGTGKTSLLNLLRIALEEQQEDRTYVLNISPWLDGSDTPLVASLLLPVAGLIAAEEERRLTDEELVELKQNEALTRTARTVMDYTRATARNLLPLAQMASVIPGVPDTSGALKALSESRWLKEKEKTAAEMRAEIAQKITELDLSFIVLLDDLDRLEPAQAVEVIRLVKSVADFPRFRYLLCYDKSVLSQAISQGLGVADGGLYLQKIVQISFGLPRPESFVLRREFRDAAAELYLTVNDQRPGTDVMDDLAKVADVYGAALKTPREVQLVLNALRFRYASMRDYVYFPDLCFLQLLRTTNSGLYDWVEEYLSERAVVEAGDGHVSEDEQKVLADSLKANLKQYFPAEAHSVYVLGRWVPGISGGLANLPFSLFGVTGAQQSAMMTAGKRLGSQAYWRYYFAFSAPQNVLSPEVFGELFGSAAQPEKQQELAERLLGYIQSKQLSSQTWFEHILAQLTSPLIDTRTPAECRGLLAFFFDYGDNMLERYRADNEWFALHDLDTYSVADRLIQRMLQESPEDMMVFLTEKVNNGQAWYWIAEYVRHLLWQHGIVGNRTFNQQEAWMERDNVDAIRKALADRLNSPEVTDKLGGFALLNAYIWAWRDISGSEVLQKWIKRQTLDDGAFLRLLLQLRYLGTSSVDGRYRALNLADLTEFLGDSDVITERITRIRESGHFAELVDQVEQSVRRNHFLAGLMTRLRACLFQHFELRPRRGLFHRITGYP</sequence>
<evidence type="ECO:0000313" key="2">
    <source>
        <dbReference type="EMBL" id="VEB97394.1"/>
    </source>
</evidence>
<feature type="domain" description="KAP NTPase" evidence="1">
    <location>
        <begin position="28"/>
        <end position="336"/>
    </location>
</feature>
<keyword evidence="3" id="KW-1185">Reference proteome</keyword>
<dbReference type="OrthoDB" id="88903at2"/>
<protein>
    <submittedName>
        <fullName evidence="2">Predicted P-loop ATPase</fullName>
    </submittedName>
</protein>
<dbReference type="AlphaFoldDB" id="A0A3S4IN12"/>
<proteinExistence type="predicted"/>
<dbReference type="SUPFAM" id="SSF52540">
    <property type="entry name" value="P-loop containing nucleoside triphosphate hydrolases"/>
    <property type="match status" value="1"/>
</dbReference>
<dbReference type="EMBL" id="LR134201">
    <property type="protein sequence ID" value="VEB97394.1"/>
    <property type="molecule type" value="Genomic_DNA"/>
</dbReference>
<dbReference type="Pfam" id="PF07693">
    <property type="entry name" value="KAP_NTPase"/>
    <property type="match status" value="1"/>
</dbReference>
<dbReference type="PANTHER" id="PTHR22674">
    <property type="entry name" value="NTPASE, KAP FAMILY P-LOOP DOMAIN-CONTAINING 1"/>
    <property type="match status" value="1"/>
</dbReference>
<reference evidence="2 3" key="1">
    <citation type="submission" date="2018-12" db="EMBL/GenBank/DDBJ databases">
        <authorList>
            <consortium name="Pathogen Informatics"/>
        </authorList>
    </citation>
    <scope>NUCLEOTIDE SEQUENCE [LARGE SCALE GENOMIC DNA]</scope>
    <source>
        <strain evidence="2 3">NCTC11466</strain>
    </source>
</reference>